<dbReference type="Pfam" id="PF12814">
    <property type="entry name" value="Mcp5_PH"/>
    <property type="match status" value="1"/>
</dbReference>
<keyword evidence="4" id="KW-1185">Reference proteome</keyword>
<evidence type="ECO:0000313" key="4">
    <source>
        <dbReference type="Proteomes" id="UP000443090"/>
    </source>
</evidence>
<dbReference type="InterPro" id="IPR053005">
    <property type="entry name" value="Nuclear_Pos-Cytoskel_Interact"/>
</dbReference>
<dbReference type="GO" id="GO:0005739">
    <property type="term" value="C:mitochondrion"/>
    <property type="evidence" value="ECO:0007669"/>
    <property type="project" value="TreeGrafter"/>
</dbReference>
<reference evidence="3 4" key="1">
    <citation type="submission" date="2018-05" db="EMBL/GenBank/DDBJ databases">
        <title>Genome sequencing and assembly of the regulated plant pathogen Lachnellula willkommii and related sister species for the development of diagnostic species identification markers.</title>
        <authorList>
            <person name="Giroux E."/>
            <person name="Bilodeau G."/>
        </authorList>
    </citation>
    <scope>NUCLEOTIDE SEQUENCE [LARGE SCALE GENOMIC DNA]</scope>
    <source>
        <strain evidence="3 4">CBS 160.35</strain>
    </source>
</reference>
<dbReference type="EMBL" id="QGMI01000009">
    <property type="protein sequence ID" value="TVY49550.1"/>
    <property type="molecule type" value="Genomic_DNA"/>
</dbReference>
<evidence type="ECO:0000259" key="2">
    <source>
        <dbReference type="Pfam" id="PF12814"/>
    </source>
</evidence>
<sequence length="802" mass="87303">MQVPVPSRSISVQTEEIRVDKRLNLLPPHLQPSSISSNPPSPEPGYYDVNRFSPVPGNIPPRSPRRLDRPSLDQEIPSSPPELFRGETRNAYPGNNDDGFLTKEKGSVRRPPRISSLFAGFENVSSDDADDFADADMSDNDYRTPLSAPNPQSGTHRAGKHRASGPTSVPENLELTEVSKVIPGKSSMKQSDEYGDYGSAEVQTDSQRASMKPLRQLDKPLSLVTNNKPNAMRRAALIQSGVAAHQGRSRSPSIPEVYKEPPFPIPARASSRRPPVSTSAPSDGNRSPTWGRGSGRGHYRANSIRKVRSAAALPRGGRTYRRHGSRSPPPMSPSTEAPESPSLPPMPSNEITTPRYMRDTGSSRYRSHRQQPSVTTANTAHTTNTSYTGSGSVGSTNQATSVVDAIAQTMVGEWMFKYVRRRKSFGVAEASGAEGDNVNGVRHKRWVWLAPYERAVMWSSKQPTSGSALMGKTGRKRSGPIFNRSILILTPARALKFTAVSAERHYVWLTALSFLAHSSQAVPEIVPATLPAPQPAIPNFEVPQGGARFRRGGIRDSIRVAKGKTSTARSGPTSVHSSQYGGTDHSIREVDSIRSSRTDPIPSAADPPFVPRFIERGSHGPPLSHNRKRSNTGSRIPPPLSFRGFSSPTGTGGHAPTSSTAGMSVGTNGSSDIYQSQPASSVSAGYTGMSVSGRSSVRTSDASNRPVNNFFDAVGTMRMEAFISPMASRFDEFPKEQEQVNMVGMHRRGSRERRRKSRSSRDSYYSSRGRPSDDWYSGSKTAGEEEYGHFDSGFSHDPFRGF</sequence>
<feature type="compositionally biased region" description="Polar residues" evidence="1">
    <location>
        <begin position="564"/>
        <end position="581"/>
    </location>
</feature>
<dbReference type="GO" id="GO:0015631">
    <property type="term" value="F:tubulin binding"/>
    <property type="evidence" value="ECO:0007669"/>
    <property type="project" value="TreeGrafter"/>
</dbReference>
<evidence type="ECO:0000256" key="1">
    <source>
        <dbReference type="SAM" id="MobiDB-lite"/>
    </source>
</evidence>
<feature type="compositionally biased region" description="Polar residues" evidence="1">
    <location>
        <begin position="656"/>
        <end position="707"/>
    </location>
</feature>
<feature type="region of interest" description="Disordered" evidence="1">
    <location>
        <begin position="734"/>
        <end position="802"/>
    </location>
</feature>
<dbReference type="Proteomes" id="UP000443090">
    <property type="component" value="Unassembled WGS sequence"/>
</dbReference>
<dbReference type="AlphaFoldDB" id="A0A8H8UIF6"/>
<gene>
    <name evidence="3" type="primary">apsA_0</name>
    <name evidence="3" type="ORF">LOCC1_G000539</name>
</gene>
<dbReference type="PANTHER" id="PTHR28190">
    <property type="entry name" value="NUCLEAR MIGRATION PROTEIN NUM1"/>
    <property type="match status" value="1"/>
</dbReference>
<comment type="caution">
    <text evidence="3">The sequence shown here is derived from an EMBL/GenBank/DDBJ whole genome shotgun (WGS) entry which is preliminary data.</text>
</comment>
<name>A0A8H8UIF6_9HELO</name>
<evidence type="ECO:0000313" key="3">
    <source>
        <dbReference type="EMBL" id="TVY49550.1"/>
    </source>
</evidence>
<feature type="region of interest" description="Disordered" evidence="1">
    <location>
        <begin position="23"/>
        <end position="217"/>
    </location>
</feature>
<dbReference type="OrthoDB" id="2149224at2759"/>
<feature type="compositionally biased region" description="Acidic residues" evidence="1">
    <location>
        <begin position="125"/>
        <end position="139"/>
    </location>
</feature>
<dbReference type="GO" id="GO:0005938">
    <property type="term" value="C:cell cortex"/>
    <property type="evidence" value="ECO:0007669"/>
    <property type="project" value="InterPro"/>
</dbReference>
<dbReference type="InterPro" id="IPR024774">
    <property type="entry name" value="PH_dom-Mcp5-type"/>
</dbReference>
<organism evidence="3 4">
    <name type="scientific">Lachnellula occidentalis</name>
    <dbReference type="NCBI Taxonomy" id="215460"/>
    <lineage>
        <taxon>Eukaryota</taxon>
        <taxon>Fungi</taxon>
        <taxon>Dikarya</taxon>
        <taxon>Ascomycota</taxon>
        <taxon>Pezizomycotina</taxon>
        <taxon>Leotiomycetes</taxon>
        <taxon>Helotiales</taxon>
        <taxon>Lachnaceae</taxon>
        <taxon>Lachnellula</taxon>
    </lineage>
</organism>
<feature type="domain" description="Pleckstrin homology" evidence="2">
    <location>
        <begin position="401"/>
        <end position="518"/>
    </location>
</feature>
<proteinExistence type="predicted"/>
<dbReference type="GO" id="GO:0005543">
    <property type="term" value="F:phospholipid binding"/>
    <property type="evidence" value="ECO:0007669"/>
    <property type="project" value="InterPro"/>
</dbReference>
<feature type="compositionally biased region" description="Low complexity" evidence="1">
    <location>
        <begin position="266"/>
        <end position="282"/>
    </location>
</feature>
<feature type="compositionally biased region" description="Low complexity" evidence="1">
    <location>
        <begin position="375"/>
        <end position="396"/>
    </location>
</feature>
<feature type="compositionally biased region" description="Polar residues" evidence="1">
    <location>
        <begin position="360"/>
        <end position="374"/>
    </location>
</feature>
<feature type="region of interest" description="Disordered" evidence="1">
    <location>
        <begin position="240"/>
        <end position="396"/>
    </location>
</feature>
<dbReference type="PANTHER" id="PTHR28190:SF2">
    <property type="entry name" value="MIGRATION PROTEIN, PUTATIVE (AFU_ORTHOLOGUE AFUA_2G07730)-RELATED"/>
    <property type="match status" value="1"/>
</dbReference>
<feature type="compositionally biased region" description="Basic and acidic residues" evidence="1">
    <location>
        <begin position="585"/>
        <end position="597"/>
    </location>
</feature>
<feature type="compositionally biased region" description="Basic residues" evidence="1">
    <location>
        <begin position="745"/>
        <end position="758"/>
    </location>
</feature>
<feature type="compositionally biased region" description="Basic residues" evidence="1">
    <location>
        <begin position="295"/>
        <end position="308"/>
    </location>
</feature>
<protein>
    <submittedName>
        <fullName evidence="3">Anucleate primary sterigmata protein A</fullName>
    </submittedName>
</protein>
<dbReference type="GO" id="GO:0032065">
    <property type="term" value="P:maintenance of protein location in cell cortex"/>
    <property type="evidence" value="ECO:0007669"/>
    <property type="project" value="InterPro"/>
</dbReference>
<dbReference type="GO" id="GO:0000226">
    <property type="term" value="P:microtubule cytoskeleton organization"/>
    <property type="evidence" value="ECO:0007669"/>
    <property type="project" value="TreeGrafter"/>
</dbReference>
<feature type="region of interest" description="Disordered" evidence="1">
    <location>
        <begin position="560"/>
        <end position="707"/>
    </location>
</feature>
<accession>A0A8H8UIF6</accession>